<organism evidence="1 2">
    <name type="scientific">Aeribacillus pallidus</name>
    <dbReference type="NCBI Taxonomy" id="33936"/>
    <lineage>
        <taxon>Bacteria</taxon>
        <taxon>Bacillati</taxon>
        <taxon>Bacillota</taxon>
        <taxon>Bacilli</taxon>
        <taxon>Bacillales</taxon>
        <taxon>Bacillaceae</taxon>
        <taxon>Aeribacillus</taxon>
    </lineage>
</organism>
<gene>
    <name evidence="1" type="ORF">AZI98_01975</name>
</gene>
<evidence type="ECO:0000313" key="2">
    <source>
        <dbReference type="Proteomes" id="UP000076476"/>
    </source>
</evidence>
<keyword evidence="2" id="KW-1185">Reference proteome</keyword>
<proteinExistence type="predicted"/>
<evidence type="ECO:0000313" key="1">
    <source>
        <dbReference type="EMBL" id="KZN97741.1"/>
    </source>
</evidence>
<name>A0A165Z281_9BACI</name>
<reference evidence="1 2" key="1">
    <citation type="submission" date="2016-04" db="EMBL/GenBank/DDBJ databases">
        <title>Draft genome sequence of Aeribacillus pallidus 8m3 from petroleum reservoir.</title>
        <authorList>
            <person name="Poltaraus A.B."/>
            <person name="Nazina T.N."/>
            <person name="Tourova T.P."/>
            <person name="Malakho S.M."/>
            <person name="Korshunova A.V."/>
            <person name="Sokolova D.S."/>
        </authorList>
    </citation>
    <scope>NUCLEOTIDE SEQUENCE [LARGE SCALE GENOMIC DNA]</scope>
    <source>
        <strain evidence="1 2">8m3</strain>
    </source>
</reference>
<accession>A0A163YU48</accession>
<comment type="caution">
    <text evidence="1">The sequence shown here is derived from an EMBL/GenBank/DDBJ whole genome shotgun (WGS) entry which is preliminary data.</text>
</comment>
<dbReference type="RefSeq" id="WP_063386609.1">
    <property type="nucleotide sequence ID" value="NZ_LVHY01000112.1"/>
</dbReference>
<sequence length="92" mass="10588">MQLNYRDQLMLLKDILSEHESECCGSVAEYEQLERLIRSLMANAEVNDQLKQSLETIYTYCQNGKNSSDITDFIASHQGQLTQWLEDINALS</sequence>
<dbReference type="AlphaFoldDB" id="A0A165Z281"/>
<dbReference type="Proteomes" id="UP000076476">
    <property type="component" value="Unassembled WGS sequence"/>
</dbReference>
<dbReference type="OrthoDB" id="2968867at2"/>
<protein>
    <submittedName>
        <fullName evidence="1">Uncharacterized protein</fullName>
    </submittedName>
</protein>
<dbReference type="InterPro" id="IPR025547">
    <property type="entry name" value="YtzH"/>
</dbReference>
<accession>A0A165Z281</accession>
<dbReference type="EMBL" id="LWBR01000006">
    <property type="protein sequence ID" value="KZN97741.1"/>
    <property type="molecule type" value="Genomic_DNA"/>
</dbReference>
<dbReference type="Pfam" id="PF14165">
    <property type="entry name" value="YtzH"/>
    <property type="match status" value="1"/>
</dbReference>